<comment type="subcellular location">
    <subcellularLocation>
        <location evidence="1">Cell membrane</location>
    </subcellularLocation>
</comment>
<proteinExistence type="predicted"/>
<dbReference type="Gene3D" id="3.40.190.100">
    <property type="entry name" value="Glycine betaine-binding periplasmic protein, domain 2"/>
    <property type="match status" value="1"/>
</dbReference>
<keyword evidence="2" id="KW-0813">Transport</keyword>
<feature type="signal peptide" evidence="5">
    <location>
        <begin position="1"/>
        <end position="19"/>
    </location>
</feature>
<dbReference type="GO" id="GO:0015871">
    <property type="term" value="P:choline transport"/>
    <property type="evidence" value="ECO:0007669"/>
    <property type="project" value="TreeGrafter"/>
</dbReference>
<dbReference type="PANTHER" id="PTHR47737">
    <property type="entry name" value="GLYCINE BETAINE/PROLINE BETAINE TRANSPORT SYSTEM PERMEASE PROTEIN PROW"/>
    <property type="match status" value="1"/>
</dbReference>
<dbReference type="GO" id="GO:0031460">
    <property type="term" value="P:glycine betaine transport"/>
    <property type="evidence" value="ECO:0007669"/>
    <property type="project" value="TreeGrafter"/>
</dbReference>
<dbReference type="GO" id="GO:0005275">
    <property type="term" value="F:amine transmembrane transporter activity"/>
    <property type="evidence" value="ECO:0007669"/>
    <property type="project" value="TreeGrafter"/>
</dbReference>
<evidence type="ECO:0000313" key="7">
    <source>
        <dbReference type="EMBL" id="SDJ18075.1"/>
    </source>
</evidence>
<sequence>MKSFFLYALISIVPASILAACGDETPEADEQAEEINQENGKDMEDETITFGLTTWTSTEAPTEIVRLILEEAGYDVEYERVDQPYIFQGLSQQDIDFFMDAWLPYTEEDLWAEHEDNLQKVATSYEGAPLGFAVPSYVEEDSIEDLEGNAEKFNEEIIGIDPGAGLVSAAEDAVEGYEIGGEYDLMTSSEEAMVSELDSKIEAEEPVIVTGWRPHSMFVNYDVKLLDDPDEYFKTDNVYVISYNEIEEEHPRAYEILSQWEMDIDDLEEIMHAYEEEGKPFEESASEWIDENRDQVEAMLNQ</sequence>
<keyword evidence="3" id="KW-1003">Cell membrane</keyword>
<dbReference type="RefSeq" id="WP_090399556.1">
    <property type="nucleotide sequence ID" value="NZ_FNEN01000019.1"/>
</dbReference>
<name>A0A1G8RNK0_9BACI</name>
<dbReference type="Gene3D" id="3.40.190.10">
    <property type="entry name" value="Periplasmic binding protein-like II"/>
    <property type="match status" value="1"/>
</dbReference>
<dbReference type="PROSITE" id="PS51257">
    <property type="entry name" value="PROKAR_LIPOPROTEIN"/>
    <property type="match status" value="1"/>
</dbReference>
<evidence type="ECO:0000256" key="5">
    <source>
        <dbReference type="SAM" id="SignalP"/>
    </source>
</evidence>
<dbReference type="CDD" id="cd13639">
    <property type="entry name" value="PBP2_OpuAC_like"/>
    <property type="match status" value="1"/>
</dbReference>
<keyword evidence="8" id="KW-1185">Reference proteome</keyword>
<organism evidence="7 8">
    <name type="scientific">Natribacillus halophilus</name>
    <dbReference type="NCBI Taxonomy" id="549003"/>
    <lineage>
        <taxon>Bacteria</taxon>
        <taxon>Bacillati</taxon>
        <taxon>Bacillota</taxon>
        <taxon>Bacilli</taxon>
        <taxon>Bacillales</taxon>
        <taxon>Bacillaceae</taxon>
        <taxon>Natribacillus</taxon>
    </lineage>
</organism>
<dbReference type="EMBL" id="FNEN01000019">
    <property type="protein sequence ID" value="SDJ18075.1"/>
    <property type="molecule type" value="Genomic_DNA"/>
</dbReference>
<dbReference type="GO" id="GO:0043190">
    <property type="term" value="C:ATP-binding cassette (ABC) transporter complex"/>
    <property type="evidence" value="ECO:0007669"/>
    <property type="project" value="InterPro"/>
</dbReference>
<evidence type="ECO:0000259" key="6">
    <source>
        <dbReference type="Pfam" id="PF04069"/>
    </source>
</evidence>
<evidence type="ECO:0000256" key="4">
    <source>
        <dbReference type="ARBA" id="ARBA00023136"/>
    </source>
</evidence>
<evidence type="ECO:0000313" key="8">
    <source>
        <dbReference type="Proteomes" id="UP000198853"/>
    </source>
</evidence>
<keyword evidence="5" id="KW-0732">Signal</keyword>
<feature type="domain" description="ABC-type glycine betaine transport system substrate-binding" evidence="6">
    <location>
        <begin position="47"/>
        <end position="291"/>
    </location>
</feature>
<dbReference type="Pfam" id="PF04069">
    <property type="entry name" value="OpuAC"/>
    <property type="match status" value="1"/>
</dbReference>
<feature type="chain" id="PRO_5038552894" evidence="5">
    <location>
        <begin position="20"/>
        <end position="302"/>
    </location>
</feature>
<evidence type="ECO:0000256" key="2">
    <source>
        <dbReference type="ARBA" id="ARBA00022448"/>
    </source>
</evidence>
<evidence type="ECO:0000256" key="3">
    <source>
        <dbReference type="ARBA" id="ARBA00022475"/>
    </source>
</evidence>
<evidence type="ECO:0000256" key="1">
    <source>
        <dbReference type="ARBA" id="ARBA00004236"/>
    </source>
</evidence>
<gene>
    <name evidence="7" type="ORF">SAMN04488123_1196</name>
</gene>
<dbReference type="SUPFAM" id="SSF53850">
    <property type="entry name" value="Periplasmic binding protein-like II"/>
    <property type="match status" value="1"/>
</dbReference>
<dbReference type="InterPro" id="IPR007210">
    <property type="entry name" value="ABC_Gly_betaine_transp_sub-bd"/>
</dbReference>
<dbReference type="OrthoDB" id="9787902at2"/>
<reference evidence="7 8" key="1">
    <citation type="submission" date="2016-10" db="EMBL/GenBank/DDBJ databases">
        <authorList>
            <person name="de Groot N.N."/>
        </authorList>
    </citation>
    <scope>NUCLEOTIDE SEQUENCE [LARGE SCALE GENOMIC DNA]</scope>
    <source>
        <strain evidence="7 8">DSM 21771</strain>
    </source>
</reference>
<protein>
    <submittedName>
        <fullName evidence="7">Glycine betaine/proline transport system substrate-binding protein</fullName>
    </submittedName>
</protein>
<dbReference type="Proteomes" id="UP000198853">
    <property type="component" value="Unassembled WGS sequence"/>
</dbReference>
<dbReference type="GO" id="GO:0015226">
    <property type="term" value="F:carnitine transmembrane transporter activity"/>
    <property type="evidence" value="ECO:0007669"/>
    <property type="project" value="TreeGrafter"/>
</dbReference>
<keyword evidence="4" id="KW-0472">Membrane</keyword>
<dbReference type="AlphaFoldDB" id="A0A1G8RNK0"/>
<accession>A0A1G8RNK0</accession>
<dbReference type="PANTHER" id="PTHR47737:SF1">
    <property type="entry name" value="GLYCINE BETAINE_PROLINE BETAINE TRANSPORT SYSTEM PERMEASE PROTEIN PROW"/>
    <property type="match status" value="1"/>
</dbReference>